<dbReference type="PANTHER" id="PTHR47619">
    <property type="entry name" value="METALLO-HYDROLASE YYCJ-RELATED"/>
    <property type="match status" value="1"/>
</dbReference>
<organism evidence="2 3">
    <name type="scientific">Megasphaera cerevisiae DSM 20462</name>
    <dbReference type="NCBI Taxonomy" id="1122219"/>
    <lineage>
        <taxon>Bacteria</taxon>
        <taxon>Bacillati</taxon>
        <taxon>Bacillota</taxon>
        <taxon>Negativicutes</taxon>
        <taxon>Veillonellales</taxon>
        <taxon>Veillonellaceae</taxon>
        <taxon>Megasphaera</taxon>
    </lineage>
</organism>
<reference evidence="2 3" key="1">
    <citation type="submission" date="2015-06" db="EMBL/GenBank/DDBJ databases">
        <title>Draft genome sequence of beer spoilage bacterium Megasphaera cerevisiae type strain 20462.</title>
        <authorList>
            <person name="Kutumbaka K."/>
            <person name="Pasmowitz J."/>
            <person name="Mategko J."/>
            <person name="Reyes D."/>
            <person name="Friedrich A."/>
            <person name="Han S."/>
            <person name="Martens-Habbena W."/>
            <person name="Neal-McKinney J."/>
            <person name="Janagama H.K."/>
            <person name="Nadala C."/>
            <person name="Samadpour M."/>
        </authorList>
    </citation>
    <scope>NUCLEOTIDE SEQUENCE [LARGE SCALE GENOMIC DNA]</scope>
    <source>
        <strain evidence="2 3">DSM 20462</strain>
    </source>
</reference>
<dbReference type="PANTHER" id="PTHR47619:SF1">
    <property type="entry name" value="EXODEOXYRIBONUCLEASE WALJ"/>
    <property type="match status" value="1"/>
</dbReference>
<dbReference type="AlphaFoldDB" id="A0A0J6WVE3"/>
<dbReference type="InterPro" id="IPR036866">
    <property type="entry name" value="RibonucZ/Hydroxyglut_hydro"/>
</dbReference>
<dbReference type="PATRIC" id="fig|1122219.3.peg.2301"/>
<sequence>MTENELQLEQLAWSINRARRQAGCTVSVKEVPPACAAAAIPNMGGEARHGECLVSMLASGSKGNAAFMCCGKTRVLVDAGISCRRIEQGLNQYGCALSDLDAVFLTHEHADHVNGLATLLKRTHMPVYTTLETWEAIGHKMGDYADRFVRLPRRLGLKDIQVVPFAISHDAARPVGYTIYHGDCKITLATDLGYVSPEVEAAAAYSDILILEANHDEEMLKNGPYPYALQKRILSRWGHLSNTAAAEFLTRLPARGQMRVLLAHRSEKNNTPALSLYTMRTVLGRSGKVIGQDIVLRLACQHGRVRFQNGGTIHDKT</sequence>
<keyword evidence="3" id="KW-1185">Reference proteome</keyword>
<name>A0A0J6WVE3_9FIRM</name>
<dbReference type="STRING" id="39029.BSR42_07065"/>
<dbReference type="Proteomes" id="UP000036503">
    <property type="component" value="Unassembled WGS sequence"/>
</dbReference>
<dbReference type="InterPro" id="IPR052533">
    <property type="entry name" value="WalJ/YycJ-like"/>
</dbReference>
<dbReference type="InterPro" id="IPR001279">
    <property type="entry name" value="Metallo-B-lactamas"/>
</dbReference>
<evidence type="ECO:0000313" key="3">
    <source>
        <dbReference type="Proteomes" id="UP000036503"/>
    </source>
</evidence>
<dbReference type="SMART" id="SM00849">
    <property type="entry name" value="Lactamase_B"/>
    <property type="match status" value="1"/>
</dbReference>
<dbReference type="Pfam" id="PF12706">
    <property type="entry name" value="Lactamase_B_2"/>
    <property type="match status" value="1"/>
</dbReference>
<dbReference type="OrthoDB" id="9781189at2"/>
<feature type="domain" description="Metallo-beta-lactamase" evidence="1">
    <location>
        <begin position="62"/>
        <end position="239"/>
    </location>
</feature>
<evidence type="ECO:0000313" key="2">
    <source>
        <dbReference type="EMBL" id="KMO85787.1"/>
    </source>
</evidence>
<dbReference type="RefSeq" id="WP_048515032.1">
    <property type="nucleotide sequence ID" value="NZ_FUXD01000039.1"/>
</dbReference>
<gene>
    <name evidence="2" type="ORF">AB840_11720</name>
</gene>
<dbReference type="EMBL" id="LEKT01000046">
    <property type="protein sequence ID" value="KMO85787.1"/>
    <property type="molecule type" value="Genomic_DNA"/>
</dbReference>
<proteinExistence type="predicted"/>
<dbReference type="Gene3D" id="3.60.15.10">
    <property type="entry name" value="Ribonuclease Z/Hydroxyacylglutathione hydrolase-like"/>
    <property type="match status" value="1"/>
</dbReference>
<comment type="caution">
    <text evidence="2">The sequence shown here is derived from an EMBL/GenBank/DDBJ whole genome shotgun (WGS) entry which is preliminary data.</text>
</comment>
<dbReference type="FunCoup" id="A0A0J6WVE3">
    <property type="interactions" value="106"/>
</dbReference>
<dbReference type="SUPFAM" id="SSF56281">
    <property type="entry name" value="Metallo-hydrolase/oxidoreductase"/>
    <property type="match status" value="1"/>
</dbReference>
<dbReference type="InParanoid" id="A0A0J6WVE3"/>
<protein>
    <submittedName>
        <fullName evidence="2">Metallo-beta-lactamase</fullName>
    </submittedName>
</protein>
<accession>A0A0J6WVE3</accession>
<evidence type="ECO:0000259" key="1">
    <source>
        <dbReference type="SMART" id="SM00849"/>
    </source>
</evidence>